<sequence length="112" mass="13081">MSSKKIPDFSIEKSEEYREIHLDGVFGGLNPNGAKMVIYTEEHVPKINPRGKPGNMELDQIVRELQTELHMSPVQFKSLFNWMKKHLEKYEEKFGEIEIEAKGEERPEKMFG</sequence>
<protein>
    <recommendedName>
        <fullName evidence="3">DUF3467 domain-containing protein</fullName>
    </recommendedName>
</protein>
<gene>
    <name evidence="1" type="ORF">AKJ40_02310</name>
</gene>
<dbReference type="EMBL" id="LHXU01000028">
    <property type="protein sequence ID" value="KXA99857.1"/>
    <property type="molecule type" value="Genomic_DNA"/>
</dbReference>
<name>A0A133V089_9EURY</name>
<proteinExistence type="predicted"/>
<reference evidence="1 2" key="1">
    <citation type="journal article" date="2016" name="Sci. Rep.">
        <title>Metabolic traits of an uncultured archaeal lineage -MSBL1- from brine pools of the Red Sea.</title>
        <authorList>
            <person name="Mwirichia R."/>
            <person name="Alam I."/>
            <person name="Rashid M."/>
            <person name="Vinu M."/>
            <person name="Ba-Alawi W."/>
            <person name="Anthony Kamau A."/>
            <person name="Kamanda Ngugi D."/>
            <person name="Goker M."/>
            <person name="Klenk H.P."/>
            <person name="Bajic V."/>
            <person name="Stingl U."/>
        </authorList>
    </citation>
    <scope>NUCLEOTIDE SEQUENCE [LARGE SCALE GENOMIC DNA]</scope>
    <source>
        <strain evidence="1">SCGC-AAA259M10</strain>
    </source>
</reference>
<dbReference type="Proteomes" id="UP000070341">
    <property type="component" value="Unassembled WGS sequence"/>
</dbReference>
<evidence type="ECO:0000313" key="2">
    <source>
        <dbReference type="Proteomes" id="UP000070341"/>
    </source>
</evidence>
<keyword evidence="2" id="KW-1185">Reference proteome</keyword>
<evidence type="ECO:0000313" key="1">
    <source>
        <dbReference type="EMBL" id="KXA99857.1"/>
    </source>
</evidence>
<dbReference type="AlphaFoldDB" id="A0A133V089"/>
<evidence type="ECO:0008006" key="3">
    <source>
        <dbReference type="Google" id="ProtNLM"/>
    </source>
</evidence>
<accession>A0A133V089</accession>
<comment type="caution">
    <text evidence="1">The sequence shown here is derived from an EMBL/GenBank/DDBJ whole genome shotgun (WGS) entry which is preliminary data.</text>
</comment>
<organism evidence="1 2">
    <name type="scientific">candidate division MSBL1 archaeon SCGC-AAA259M10</name>
    <dbReference type="NCBI Taxonomy" id="1698270"/>
    <lineage>
        <taxon>Archaea</taxon>
        <taxon>Methanobacteriati</taxon>
        <taxon>Methanobacteriota</taxon>
        <taxon>candidate division MSBL1</taxon>
    </lineage>
</organism>